<dbReference type="EMBL" id="CAACVI010000050">
    <property type="protein sequence ID" value="VEN75219.1"/>
    <property type="molecule type" value="Genomic_DNA"/>
</dbReference>
<evidence type="ECO:0000256" key="1">
    <source>
        <dbReference type="ARBA" id="ARBA00000968"/>
    </source>
</evidence>
<evidence type="ECO:0000256" key="10">
    <source>
        <dbReference type="NCBIfam" id="TIGR00187"/>
    </source>
</evidence>
<keyword evidence="8 13" id="KW-0808">Transferase</keyword>
<feature type="domain" description="Lumazine-binding" evidence="12">
    <location>
        <begin position="99"/>
        <end position="195"/>
    </location>
</feature>
<dbReference type="NCBIfam" id="TIGR00187">
    <property type="entry name" value="ribE"/>
    <property type="match status" value="1"/>
</dbReference>
<accession>A0A484HKD6</accession>
<reference evidence="13" key="1">
    <citation type="submission" date="2019-01" db="EMBL/GenBank/DDBJ databases">
        <authorList>
            <consortium name="Genoscope - CEA"/>
            <person name="William W."/>
        </authorList>
    </citation>
    <scope>NUCLEOTIDE SEQUENCE</scope>
    <source>
        <strain evidence="13">CR-1</strain>
    </source>
</reference>
<keyword evidence="9" id="KW-0677">Repeat</keyword>
<gene>
    <name evidence="13" type="primary">ribE</name>
    <name evidence="13" type="ORF">EPICR_70060</name>
</gene>
<evidence type="ECO:0000256" key="9">
    <source>
        <dbReference type="ARBA" id="ARBA00022737"/>
    </source>
</evidence>
<dbReference type="PROSITE" id="PS51177">
    <property type="entry name" value="LUMAZINE_BIND"/>
    <property type="match status" value="2"/>
</dbReference>
<dbReference type="InterPro" id="IPR001783">
    <property type="entry name" value="Lumazine-bd"/>
</dbReference>
<proteinExistence type="predicted"/>
<dbReference type="CDD" id="cd00402">
    <property type="entry name" value="Riboflavin_synthase_like"/>
    <property type="match status" value="1"/>
</dbReference>
<evidence type="ECO:0000256" key="5">
    <source>
        <dbReference type="ARBA" id="ARBA00012827"/>
    </source>
</evidence>
<evidence type="ECO:0000256" key="3">
    <source>
        <dbReference type="ARBA" id="ARBA00004887"/>
    </source>
</evidence>
<evidence type="ECO:0000256" key="4">
    <source>
        <dbReference type="ARBA" id="ARBA00011233"/>
    </source>
</evidence>
<comment type="subunit">
    <text evidence="4">Homotrimer.</text>
</comment>
<keyword evidence="7" id="KW-0686">Riboflavin biosynthesis</keyword>
<evidence type="ECO:0000259" key="12">
    <source>
        <dbReference type="PROSITE" id="PS51177"/>
    </source>
</evidence>
<dbReference type="PANTHER" id="PTHR21098:SF12">
    <property type="entry name" value="RIBOFLAVIN SYNTHASE"/>
    <property type="match status" value="1"/>
</dbReference>
<dbReference type="EC" id="2.5.1.9" evidence="5 10"/>
<dbReference type="InterPro" id="IPR023366">
    <property type="entry name" value="ATP_synth_asu-like_sf"/>
</dbReference>
<feature type="repeat" description="Lumazine-binding" evidence="11">
    <location>
        <begin position="1"/>
        <end position="98"/>
    </location>
</feature>
<evidence type="ECO:0000256" key="11">
    <source>
        <dbReference type="PROSITE-ProRule" id="PRU00524"/>
    </source>
</evidence>
<dbReference type="AlphaFoldDB" id="A0A484HKD6"/>
<feature type="repeat" description="Lumazine-binding" evidence="11">
    <location>
        <begin position="99"/>
        <end position="195"/>
    </location>
</feature>
<dbReference type="SUPFAM" id="SSF63380">
    <property type="entry name" value="Riboflavin synthase domain-like"/>
    <property type="match status" value="2"/>
</dbReference>
<sequence>MFTGIIEGLGTVRAIGPHPRGGGKTLSLEADFALSDVRVGDSVAVNGACLTATTIAGKSFTADVSAETLSKTALGALKTGGRVNLERALALSGRLDGHLVSGHVDCVGHIRKKQMMGNAVIMAVGLPESFPGHIIPKGSIAVDGVSLTLNTCAERGFEVALIPHTAARTTLDFKKPGDAVNIETDMIGKYVEKVLSGQAREKGGRKSGFGMDFLAKNGFL</sequence>
<dbReference type="InterPro" id="IPR017938">
    <property type="entry name" value="Riboflavin_synthase-like_b-brl"/>
</dbReference>
<evidence type="ECO:0000256" key="8">
    <source>
        <dbReference type="ARBA" id="ARBA00022679"/>
    </source>
</evidence>
<dbReference type="GO" id="GO:0004746">
    <property type="term" value="F:riboflavin synthase activity"/>
    <property type="evidence" value="ECO:0007669"/>
    <property type="project" value="UniProtKB-UniRule"/>
</dbReference>
<evidence type="ECO:0000256" key="7">
    <source>
        <dbReference type="ARBA" id="ARBA00022619"/>
    </source>
</evidence>
<dbReference type="Gene3D" id="2.40.30.20">
    <property type="match status" value="2"/>
</dbReference>
<dbReference type="FunFam" id="2.40.30.20:FF:000003">
    <property type="entry name" value="Riboflavin synthase, alpha subunit"/>
    <property type="match status" value="1"/>
</dbReference>
<dbReference type="NCBIfam" id="NF006767">
    <property type="entry name" value="PRK09289.1"/>
    <property type="match status" value="1"/>
</dbReference>
<dbReference type="InterPro" id="IPR026017">
    <property type="entry name" value="Lumazine-bd_dom"/>
</dbReference>
<organism evidence="13">
    <name type="scientific">uncultured Desulfobacteraceae bacterium</name>
    <dbReference type="NCBI Taxonomy" id="218296"/>
    <lineage>
        <taxon>Bacteria</taxon>
        <taxon>Pseudomonadati</taxon>
        <taxon>Thermodesulfobacteriota</taxon>
        <taxon>Desulfobacteria</taxon>
        <taxon>Desulfobacterales</taxon>
        <taxon>Desulfobacteraceae</taxon>
        <taxon>environmental samples</taxon>
    </lineage>
</organism>
<dbReference type="GO" id="GO:0009231">
    <property type="term" value="P:riboflavin biosynthetic process"/>
    <property type="evidence" value="ECO:0007669"/>
    <property type="project" value="UniProtKB-KW"/>
</dbReference>
<name>A0A484HKD6_9BACT</name>
<protein>
    <recommendedName>
        <fullName evidence="6 10">Riboflavin synthase</fullName>
        <ecNumber evidence="5 10">2.5.1.9</ecNumber>
    </recommendedName>
</protein>
<comment type="catalytic activity">
    <reaction evidence="1">
        <text>2 6,7-dimethyl-8-(1-D-ribityl)lumazine + H(+) = 5-amino-6-(D-ribitylamino)uracil + riboflavin</text>
        <dbReference type="Rhea" id="RHEA:20772"/>
        <dbReference type="ChEBI" id="CHEBI:15378"/>
        <dbReference type="ChEBI" id="CHEBI:15934"/>
        <dbReference type="ChEBI" id="CHEBI:57986"/>
        <dbReference type="ChEBI" id="CHEBI:58201"/>
        <dbReference type="EC" id="2.5.1.9"/>
    </reaction>
</comment>
<comment type="function">
    <text evidence="2">Catalyzes the dismutation of two molecules of 6,7-dimethyl-8-ribityllumazine, resulting in the formation of riboflavin and 5-amino-6-(D-ribitylamino)uracil.</text>
</comment>
<dbReference type="Pfam" id="PF00677">
    <property type="entry name" value="Lum_binding"/>
    <property type="match status" value="2"/>
</dbReference>
<dbReference type="PIRSF" id="PIRSF000498">
    <property type="entry name" value="Riboflavin_syn_A"/>
    <property type="match status" value="1"/>
</dbReference>
<dbReference type="FunFam" id="2.40.30.20:FF:000004">
    <property type="entry name" value="Riboflavin synthase, alpha subunit"/>
    <property type="match status" value="1"/>
</dbReference>
<evidence type="ECO:0000256" key="2">
    <source>
        <dbReference type="ARBA" id="ARBA00002803"/>
    </source>
</evidence>
<feature type="domain" description="Lumazine-binding" evidence="12">
    <location>
        <begin position="1"/>
        <end position="98"/>
    </location>
</feature>
<dbReference type="PANTHER" id="PTHR21098">
    <property type="entry name" value="RIBOFLAVIN SYNTHASE ALPHA CHAIN"/>
    <property type="match status" value="1"/>
</dbReference>
<evidence type="ECO:0000313" key="13">
    <source>
        <dbReference type="EMBL" id="VEN75219.1"/>
    </source>
</evidence>
<evidence type="ECO:0000256" key="6">
    <source>
        <dbReference type="ARBA" id="ARBA00013950"/>
    </source>
</evidence>
<comment type="pathway">
    <text evidence="3">Cofactor biosynthesis; riboflavin biosynthesis; riboflavin from 2-hydroxy-3-oxobutyl phosphate and 5-amino-6-(D-ribitylamino)uracil: step 2/2.</text>
</comment>